<evidence type="ECO:0000313" key="4">
    <source>
        <dbReference type="Proteomes" id="UP000828924"/>
    </source>
</evidence>
<evidence type="ECO:0000256" key="2">
    <source>
        <dbReference type="SAM" id="MobiDB-lite"/>
    </source>
</evidence>
<evidence type="ECO:0000256" key="1">
    <source>
        <dbReference type="ARBA" id="ARBA00023172"/>
    </source>
</evidence>
<gene>
    <name evidence="3" type="ORF">J4032_17990</name>
</gene>
<keyword evidence="4" id="KW-1185">Reference proteome</keyword>
<organism evidence="3 4">
    <name type="scientific">Streptomyces formicae</name>
    <dbReference type="NCBI Taxonomy" id="1616117"/>
    <lineage>
        <taxon>Bacteria</taxon>
        <taxon>Bacillati</taxon>
        <taxon>Actinomycetota</taxon>
        <taxon>Actinomycetes</taxon>
        <taxon>Kitasatosporales</taxon>
        <taxon>Streptomycetaceae</taxon>
        <taxon>Streptomyces</taxon>
    </lineage>
</organism>
<keyword evidence="1" id="KW-0233">DNA recombination</keyword>
<dbReference type="InterPro" id="IPR009187">
    <property type="entry name" value="Prok_Ku"/>
</dbReference>
<feature type="compositionally biased region" description="Basic residues" evidence="2">
    <location>
        <begin position="107"/>
        <end position="140"/>
    </location>
</feature>
<dbReference type="PANTHER" id="PTHR41251">
    <property type="entry name" value="NON-HOMOLOGOUS END JOINING PROTEIN KU"/>
    <property type="match status" value="1"/>
</dbReference>
<proteinExistence type="predicted"/>
<accession>A0ABY3WNU5</accession>
<feature type="region of interest" description="Disordered" evidence="2">
    <location>
        <begin position="90"/>
        <end position="140"/>
    </location>
</feature>
<sequence length="140" mass="14864">MRWPDEIRDSSELAPPATQLSDDELEGALALMETMTADAFPALHDEYRHALEEVIAAKAEGKAAPAAPEPAEPAGQVVDLMAALSASVEKAREQRGEATVHEMPTKRAAKKAPAKKAAAKKTTGKSTAKKPAARRKPRSA</sequence>
<protein>
    <recommendedName>
        <fullName evidence="5">Ku domain protein</fullName>
    </recommendedName>
</protein>
<dbReference type="EMBL" id="CP071872">
    <property type="protein sequence ID" value="UNM13134.1"/>
    <property type="molecule type" value="Genomic_DNA"/>
</dbReference>
<feature type="compositionally biased region" description="Basic and acidic residues" evidence="2">
    <location>
        <begin position="1"/>
        <end position="11"/>
    </location>
</feature>
<reference evidence="3 4" key="1">
    <citation type="submission" date="2021-03" db="EMBL/GenBank/DDBJ databases">
        <title>Complete genome of Streptomyces formicae strain 1H-GS9 (DSM 100524).</title>
        <authorList>
            <person name="Atanasov K.E."/>
            <person name="Altabella T."/>
            <person name="Ferrer A."/>
        </authorList>
    </citation>
    <scope>NUCLEOTIDE SEQUENCE [LARGE SCALE GENOMIC DNA]</scope>
    <source>
        <strain evidence="3 4">1H-GS9</strain>
    </source>
</reference>
<dbReference type="PANTHER" id="PTHR41251:SF1">
    <property type="entry name" value="NON-HOMOLOGOUS END JOINING PROTEIN KU"/>
    <property type="match status" value="1"/>
</dbReference>
<evidence type="ECO:0000313" key="3">
    <source>
        <dbReference type="EMBL" id="UNM13134.1"/>
    </source>
</evidence>
<evidence type="ECO:0008006" key="5">
    <source>
        <dbReference type="Google" id="ProtNLM"/>
    </source>
</evidence>
<dbReference type="Proteomes" id="UP000828924">
    <property type="component" value="Chromosome"/>
</dbReference>
<name>A0ABY3WNU5_9ACTN</name>
<feature type="region of interest" description="Disordered" evidence="2">
    <location>
        <begin position="1"/>
        <end position="21"/>
    </location>
</feature>
<dbReference type="RefSeq" id="WP_242331855.1">
    <property type="nucleotide sequence ID" value="NZ_CP071872.1"/>
</dbReference>
<feature type="compositionally biased region" description="Basic and acidic residues" evidence="2">
    <location>
        <begin position="90"/>
        <end position="105"/>
    </location>
</feature>